<sequence>MTGAYWINTFREIRDEAKLDRYVALAGPAMRAAGGRFLARGYPAAAFESGTTERTTLIAFDSVEAAVAAYESDAYQEALRALGDGAERDIRIIEGLPD</sequence>
<evidence type="ECO:0000259" key="1">
    <source>
        <dbReference type="Pfam" id="PF07045"/>
    </source>
</evidence>
<dbReference type="EMBL" id="JAQZAO010000004">
    <property type="protein sequence ID" value="MDD7965849.1"/>
    <property type="molecule type" value="Genomic_DNA"/>
</dbReference>
<reference evidence="2 3" key="1">
    <citation type="submission" date="2023-02" db="EMBL/GenBank/DDBJ databases">
        <title>Genome sequencing required for Actinomycetospora new species description.</title>
        <authorList>
            <person name="Saimee Y."/>
            <person name="Duangmal K."/>
        </authorList>
    </citation>
    <scope>NUCLEOTIDE SEQUENCE [LARGE SCALE GENOMIC DNA]</scope>
    <source>
        <strain evidence="2 3">DW7H6</strain>
    </source>
</reference>
<gene>
    <name evidence="2" type="ORF">PGB27_10890</name>
</gene>
<dbReference type="InterPro" id="IPR011008">
    <property type="entry name" value="Dimeric_a/b-barrel"/>
</dbReference>
<name>A0ABT5SSM1_9PSEU</name>
<dbReference type="Pfam" id="PF07045">
    <property type="entry name" value="DUF1330"/>
    <property type="match status" value="1"/>
</dbReference>
<evidence type="ECO:0000313" key="2">
    <source>
        <dbReference type="EMBL" id="MDD7965849.1"/>
    </source>
</evidence>
<organism evidence="2 3">
    <name type="scientific">Actinomycetospora lemnae</name>
    <dbReference type="NCBI Taxonomy" id="3019891"/>
    <lineage>
        <taxon>Bacteria</taxon>
        <taxon>Bacillati</taxon>
        <taxon>Actinomycetota</taxon>
        <taxon>Actinomycetes</taxon>
        <taxon>Pseudonocardiales</taxon>
        <taxon>Pseudonocardiaceae</taxon>
        <taxon>Actinomycetospora</taxon>
    </lineage>
</organism>
<dbReference type="RefSeq" id="WP_274200384.1">
    <property type="nucleotide sequence ID" value="NZ_JAQZAO010000004.1"/>
</dbReference>
<dbReference type="PANTHER" id="PTHR41521">
    <property type="match status" value="1"/>
</dbReference>
<dbReference type="Proteomes" id="UP001300763">
    <property type="component" value="Unassembled WGS sequence"/>
</dbReference>
<proteinExistence type="predicted"/>
<dbReference type="Gene3D" id="3.30.70.100">
    <property type="match status" value="1"/>
</dbReference>
<accession>A0ABT5SSM1</accession>
<feature type="domain" description="DUF1330" evidence="1">
    <location>
        <begin position="4"/>
        <end position="96"/>
    </location>
</feature>
<dbReference type="SUPFAM" id="SSF54909">
    <property type="entry name" value="Dimeric alpha+beta barrel"/>
    <property type="match status" value="1"/>
</dbReference>
<dbReference type="PANTHER" id="PTHR41521:SF4">
    <property type="entry name" value="BLR0684 PROTEIN"/>
    <property type="match status" value="1"/>
</dbReference>
<evidence type="ECO:0000313" key="3">
    <source>
        <dbReference type="Proteomes" id="UP001300763"/>
    </source>
</evidence>
<protein>
    <submittedName>
        <fullName evidence="2">DUF1330 domain-containing protein</fullName>
    </submittedName>
</protein>
<keyword evidence="3" id="KW-1185">Reference proteome</keyword>
<dbReference type="InterPro" id="IPR010753">
    <property type="entry name" value="DUF1330"/>
</dbReference>
<comment type="caution">
    <text evidence="2">The sequence shown here is derived from an EMBL/GenBank/DDBJ whole genome shotgun (WGS) entry which is preliminary data.</text>
</comment>